<feature type="domain" description="DUF7673" evidence="1">
    <location>
        <begin position="7"/>
        <end position="91"/>
    </location>
</feature>
<dbReference type="RefSeq" id="WP_353984975.1">
    <property type="nucleotide sequence ID" value="NZ_JBEWLY010000022.1"/>
</dbReference>
<evidence type="ECO:0000259" key="1">
    <source>
        <dbReference type="Pfam" id="PF24720"/>
    </source>
</evidence>
<dbReference type="Pfam" id="PF24720">
    <property type="entry name" value="DUF7673"/>
    <property type="match status" value="1"/>
</dbReference>
<name>A0ABV2D3P5_9SPHN</name>
<reference evidence="2 3" key="1">
    <citation type="submission" date="2024-07" db="EMBL/GenBank/DDBJ databases">
        <title>Novosphingobium kalidii RD2P27.</title>
        <authorList>
            <person name="Sun J.-Q."/>
        </authorList>
    </citation>
    <scope>NUCLEOTIDE SEQUENCE [LARGE SCALE GENOMIC DNA]</scope>
    <source>
        <strain evidence="2 3">RD2P27</strain>
    </source>
</reference>
<accession>A0ABV2D3P5</accession>
<comment type="caution">
    <text evidence="2">The sequence shown here is derived from an EMBL/GenBank/DDBJ whole genome shotgun (WGS) entry which is preliminary data.</text>
</comment>
<dbReference type="InterPro" id="IPR056090">
    <property type="entry name" value="DUF7673"/>
</dbReference>
<proteinExistence type="predicted"/>
<dbReference type="EMBL" id="JBEWLY010000022">
    <property type="protein sequence ID" value="MET1756483.1"/>
    <property type="molecule type" value="Genomic_DNA"/>
</dbReference>
<dbReference type="Proteomes" id="UP001548713">
    <property type="component" value="Unassembled WGS sequence"/>
</dbReference>
<evidence type="ECO:0000313" key="2">
    <source>
        <dbReference type="EMBL" id="MET1756483.1"/>
    </source>
</evidence>
<organism evidence="2 3">
    <name type="scientific">Novosphingobium kalidii</name>
    <dbReference type="NCBI Taxonomy" id="3230299"/>
    <lineage>
        <taxon>Bacteria</taxon>
        <taxon>Pseudomonadati</taxon>
        <taxon>Pseudomonadota</taxon>
        <taxon>Alphaproteobacteria</taxon>
        <taxon>Sphingomonadales</taxon>
        <taxon>Sphingomonadaceae</taxon>
        <taxon>Novosphingobium</taxon>
    </lineage>
</organism>
<sequence>MTTAIEPALGRLFDLAKSDTGQARRVANFLLAWWNGDDWGYFDIADLFGLDSAVAADMATVFSFLATHPGAIYADAFGYRHDMAELVERWRPEPTVAHATAA</sequence>
<gene>
    <name evidence="2" type="ORF">ABVV53_13650</name>
</gene>
<keyword evidence="3" id="KW-1185">Reference proteome</keyword>
<evidence type="ECO:0000313" key="3">
    <source>
        <dbReference type="Proteomes" id="UP001548713"/>
    </source>
</evidence>
<protein>
    <recommendedName>
        <fullName evidence="1">DUF7673 domain-containing protein</fullName>
    </recommendedName>
</protein>